<evidence type="ECO:0000256" key="2">
    <source>
        <dbReference type="ARBA" id="ARBA00007400"/>
    </source>
</evidence>
<dbReference type="AlphaFoldDB" id="A0AAV3IXC7"/>
<evidence type="ECO:0000256" key="5">
    <source>
        <dbReference type="ARBA" id="ARBA00022989"/>
    </source>
</evidence>
<sequence length="325" mass="38084">MRKEQWINIRGLAILSVIIIHTTTMRFNSSSMLNNWINLFFDQVSRFAVPVFFMSSGFGLGLKHMTETNILNFYKKRLKIIPEYIFWSIVYFVFSSNDKSLSKLLIDIITGNASGQLYFVIVLIQFYLLFPFIRRIAVRKIGLLIFFVITVSCQIMYQSGYNFETYTIWNWLFYFNFGIYLANNHNLLMTIKRKSTFIFLIGTIAILFSAGLFFEFSERPINLITSTIRPTMIFYSIGIMSVFLMRLSKPLSFFRTLDKHSLTIYYVHLLFLKVLFLVLEKVKVNTTNFFVLVIVALLTVGLSLAFSVIYDGYRDKFIEYIKGLK</sequence>
<evidence type="ECO:0000256" key="7">
    <source>
        <dbReference type="SAM" id="Phobius"/>
    </source>
</evidence>
<dbReference type="RefSeq" id="WP_016181032.1">
    <property type="nucleotide sequence ID" value="NZ_KE136365.1"/>
</dbReference>
<comment type="caution">
    <text evidence="10">The sequence shown here is derived from an EMBL/GenBank/DDBJ whole genome shotgun (WGS) entry which is preliminary data.</text>
</comment>
<evidence type="ECO:0000256" key="1">
    <source>
        <dbReference type="ARBA" id="ARBA00004651"/>
    </source>
</evidence>
<dbReference type="InterPro" id="IPR002656">
    <property type="entry name" value="Acyl_transf_3_dom"/>
</dbReference>
<evidence type="ECO:0000313" key="10">
    <source>
        <dbReference type="EMBL" id="EOU20258.1"/>
    </source>
</evidence>
<evidence type="ECO:0000256" key="6">
    <source>
        <dbReference type="ARBA" id="ARBA00023136"/>
    </source>
</evidence>
<evidence type="ECO:0000313" key="9">
    <source>
        <dbReference type="EMBL" id="EOT42303.1"/>
    </source>
</evidence>
<evidence type="ECO:0000259" key="8">
    <source>
        <dbReference type="Pfam" id="PF01757"/>
    </source>
</evidence>
<keyword evidence="5 7" id="KW-1133">Transmembrane helix</keyword>
<dbReference type="Pfam" id="PF01757">
    <property type="entry name" value="Acyl_transf_3"/>
    <property type="match status" value="1"/>
</dbReference>
<dbReference type="EMBL" id="AHYV01000032">
    <property type="protein sequence ID" value="EOT42303.1"/>
    <property type="molecule type" value="Genomic_DNA"/>
</dbReference>
<evidence type="ECO:0000313" key="11">
    <source>
        <dbReference type="Proteomes" id="UP000014104"/>
    </source>
</evidence>
<feature type="transmembrane region" description="Helical" evidence="7">
    <location>
        <begin position="195"/>
        <end position="216"/>
    </location>
</feature>
<protein>
    <recommendedName>
        <fullName evidence="8">Acyltransferase 3 domain-containing protein</fullName>
    </recommendedName>
</protein>
<dbReference type="PANTHER" id="PTHR40074:SF2">
    <property type="entry name" value="O-ACETYLTRANSFERASE WECH"/>
    <property type="match status" value="1"/>
</dbReference>
<reference evidence="9 11" key="1">
    <citation type="submission" date="2013-03" db="EMBL/GenBank/DDBJ databases">
        <title>The Genome Sequence of Enterococcus avium ATCC_14025 (Illumina only assembly).</title>
        <authorList>
            <consortium name="The Broad Institute Genomics Platform"/>
            <consortium name="The Broad Institute Genome Sequencing Center for Infectious Disease"/>
            <person name="Earl A."/>
            <person name="Russ C."/>
            <person name="Gilmore M."/>
            <person name="Surin D."/>
            <person name="Walker B."/>
            <person name="Young S."/>
            <person name="Zeng Q."/>
            <person name="Gargeya S."/>
            <person name="Fitzgerald M."/>
            <person name="Haas B."/>
            <person name="Abouelleil A."/>
            <person name="Allen A.W."/>
            <person name="Alvarado L."/>
            <person name="Arachchi H.M."/>
            <person name="Berlin A.M."/>
            <person name="Chapman S.B."/>
            <person name="Gainer-Dewar J."/>
            <person name="Goldberg J."/>
            <person name="Griggs A."/>
            <person name="Gujja S."/>
            <person name="Hansen M."/>
            <person name="Howarth C."/>
            <person name="Imamovic A."/>
            <person name="Ireland A."/>
            <person name="Larimer J."/>
            <person name="McCowan C."/>
            <person name="Murphy C."/>
            <person name="Pearson M."/>
            <person name="Poon T.W."/>
            <person name="Priest M."/>
            <person name="Roberts A."/>
            <person name="Saif S."/>
            <person name="Shea T."/>
            <person name="Sisk P."/>
            <person name="Sykes S."/>
            <person name="Wortman J."/>
            <person name="Nusbaum C."/>
            <person name="Birren B."/>
        </authorList>
    </citation>
    <scope>NUCLEOTIDE SEQUENCE [LARGE SCALE GENOMIC DNA]</scope>
    <source>
        <strain evidence="9 11">ATCC 14025</strain>
    </source>
</reference>
<dbReference type="GeneID" id="69567042"/>
<keyword evidence="3" id="KW-1003">Cell membrane</keyword>
<feature type="transmembrane region" description="Helical" evidence="7">
    <location>
        <begin position="78"/>
        <end position="96"/>
    </location>
</feature>
<feature type="domain" description="Acyltransferase 3" evidence="8">
    <location>
        <begin position="7"/>
        <end position="307"/>
    </location>
</feature>
<keyword evidence="11" id="KW-1185">Reference proteome</keyword>
<feature type="transmembrane region" description="Helical" evidence="7">
    <location>
        <begin position="260"/>
        <end position="278"/>
    </location>
</feature>
<feature type="transmembrane region" description="Helical" evidence="7">
    <location>
        <begin position="290"/>
        <end position="310"/>
    </location>
</feature>
<feature type="transmembrane region" description="Helical" evidence="7">
    <location>
        <begin position="166"/>
        <end position="183"/>
    </location>
</feature>
<organism evidence="10 12">
    <name type="scientific">Enterococcus avium ATCC 14025</name>
    <dbReference type="NCBI Taxonomy" id="1140002"/>
    <lineage>
        <taxon>Bacteria</taxon>
        <taxon>Bacillati</taxon>
        <taxon>Bacillota</taxon>
        <taxon>Bacilli</taxon>
        <taxon>Lactobacillales</taxon>
        <taxon>Enterococcaceae</taxon>
        <taxon>Enterococcus</taxon>
    </lineage>
</organism>
<comment type="similarity">
    <text evidence="2">Belongs to the acyltransferase 3 family.</text>
</comment>
<evidence type="ECO:0000313" key="12">
    <source>
        <dbReference type="Proteomes" id="UP000014107"/>
    </source>
</evidence>
<dbReference type="GO" id="GO:0016413">
    <property type="term" value="F:O-acetyltransferase activity"/>
    <property type="evidence" value="ECO:0007669"/>
    <property type="project" value="TreeGrafter"/>
</dbReference>
<feature type="transmembrane region" description="Helical" evidence="7">
    <location>
        <begin position="116"/>
        <end position="134"/>
    </location>
</feature>
<evidence type="ECO:0000256" key="3">
    <source>
        <dbReference type="ARBA" id="ARBA00022475"/>
    </source>
</evidence>
<reference evidence="10 12" key="2">
    <citation type="submission" date="2013-03" db="EMBL/GenBank/DDBJ databases">
        <title>The Genome Sequence of Enterococcus avium ATCC_14025 (PacBio/Illumina hybrid assembly).</title>
        <authorList>
            <consortium name="The Broad Institute Genomics Platform"/>
            <consortium name="The Broad Institute Genome Sequencing Center for Infectious Disease"/>
            <person name="Earl A."/>
            <person name="Russ C."/>
            <person name="Gilmore M."/>
            <person name="Surin D."/>
            <person name="Walker B."/>
            <person name="Young S."/>
            <person name="Zeng Q."/>
            <person name="Gargeya S."/>
            <person name="Fitzgerald M."/>
            <person name="Haas B."/>
            <person name="Abouelleil A."/>
            <person name="Allen A.W."/>
            <person name="Alvarado L."/>
            <person name="Arachchi H.M."/>
            <person name="Berlin A.M."/>
            <person name="Chapman S.B."/>
            <person name="Gainer-Dewar J."/>
            <person name="Goldberg J."/>
            <person name="Griggs A."/>
            <person name="Gujja S."/>
            <person name="Hansen M."/>
            <person name="Howarth C."/>
            <person name="Imamovic A."/>
            <person name="Ireland A."/>
            <person name="Larimer J."/>
            <person name="McCowan C."/>
            <person name="Murphy C."/>
            <person name="Pearson M."/>
            <person name="Poon T.W."/>
            <person name="Priest M."/>
            <person name="Roberts A."/>
            <person name="Saif S."/>
            <person name="Shea T."/>
            <person name="Sisk P."/>
            <person name="Sykes S."/>
            <person name="Wortman J."/>
            <person name="Nusbaum C."/>
            <person name="Birren B."/>
        </authorList>
    </citation>
    <scope>NUCLEOTIDE SEQUENCE [LARGE SCALE GENOMIC DNA]</scope>
    <source>
        <strain evidence="10 12">ATCC 14025</strain>
    </source>
</reference>
<dbReference type="GO" id="GO:0005886">
    <property type="term" value="C:plasma membrane"/>
    <property type="evidence" value="ECO:0007669"/>
    <property type="project" value="UniProtKB-SubCell"/>
</dbReference>
<feature type="transmembrane region" description="Helical" evidence="7">
    <location>
        <begin position="7"/>
        <end position="27"/>
    </location>
</feature>
<accession>A0AAV3IXC7</accession>
<dbReference type="GO" id="GO:0009246">
    <property type="term" value="P:enterobacterial common antigen biosynthetic process"/>
    <property type="evidence" value="ECO:0007669"/>
    <property type="project" value="TreeGrafter"/>
</dbReference>
<gene>
    <name evidence="10" type="ORF">I570_02705</name>
    <name evidence="9" type="ORF">OMU_03226</name>
</gene>
<dbReference type="Proteomes" id="UP000014104">
    <property type="component" value="Unassembled WGS sequence"/>
</dbReference>
<feature type="transmembrane region" description="Helical" evidence="7">
    <location>
        <begin position="228"/>
        <end position="248"/>
    </location>
</feature>
<dbReference type="PANTHER" id="PTHR40074">
    <property type="entry name" value="O-ACETYLTRANSFERASE WECH"/>
    <property type="match status" value="1"/>
</dbReference>
<keyword evidence="6 7" id="KW-0472">Membrane</keyword>
<comment type="subcellular location">
    <subcellularLocation>
        <location evidence="1">Cell membrane</location>
        <topology evidence="1">Multi-pass membrane protein</topology>
    </subcellularLocation>
</comment>
<proteinExistence type="inferred from homology"/>
<keyword evidence="4 7" id="KW-0812">Transmembrane</keyword>
<dbReference type="EMBL" id="ASWL01000004">
    <property type="protein sequence ID" value="EOU20258.1"/>
    <property type="molecule type" value="Genomic_DNA"/>
</dbReference>
<dbReference type="Proteomes" id="UP000014107">
    <property type="component" value="Unassembled WGS sequence"/>
</dbReference>
<feature type="transmembrane region" description="Helical" evidence="7">
    <location>
        <begin position="47"/>
        <end position="66"/>
    </location>
</feature>
<name>A0AAV3IXC7_ENTAV</name>
<evidence type="ECO:0000256" key="4">
    <source>
        <dbReference type="ARBA" id="ARBA00022692"/>
    </source>
</evidence>
<feature type="transmembrane region" description="Helical" evidence="7">
    <location>
        <begin position="141"/>
        <end position="160"/>
    </location>
</feature>